<reference evidence="1 2" key="1">
    <citation type="submission" date="2017-06" db="EMBL/GenBank/DDBJ databases">
        <authorList>
            <person name="Kim H.J."/>
            <person name="Triplett B.A."/>
        </authorList>
    </citation>
    <scope>NUCLEOTIDE SEQUENCE [LARGE SCALE GENOMIC DNA]</scope>
    <source>
        <strain evidence="1 2">DSM 11445</strain>
    </source>
</reference>
<evidence type="ECO:0008006" key="3">
    <source>
        <dbReference type="Google" id="ProtNLM"/>
    </source>
</evidence>
<evidence type="ECO:0000313" key="1">
    <source>
        <dbReference type="EMBL" id="SNT10809.1"/>
    </source>
</evidence>
<sequence length="781" mass="84104">MKVIDRLQNAVRGAAAHNPEVQVKPACILWPDPDRQWEAVVPQLQDALPEMVVLGDYAPDRRTGPAIWLRCAIAGTLDGIDFPVGSVPILYLPGVARTDLRAVNECPDALKPLAELQYRGTIWSQVSAKDWTVLAFLKSAQGGLGLEVTADGDTRAAMITALNEVLEQEVSALEGQRLDRDFFNGLLTSGDLTRDVLTWIDQGDAYTDRIGPAAWGAFSNICASQLGLDPRTAGVLTGAEKLASREGQWGTVWERFCEAPQRYPNIPDTLRKCRMPSFDLLSDISTKGAWPQWNDAEEEALRQKLLALETLTDAQARTALMGLEKAHAARRTLVWAEMGHSPLAKSLKHLAVLAAITKQSLAGGTLDDVESSYTKGGWKADDAVLSALQEANTDANAASVIAALRSIYLPWAEASARHVQKLVESEGYPGGSIASKPKTSRIDSECILFVDGLRFDLGKRLSAKLESAGLEVIETPAWSALPSVTSTAKPAVSPVLHEIEGRDQSEEFDPSVGASGQSLRGGYHFKKLITDAGYQILTRSEVGDPSGTAWTELGDIDHEGHERGWKLARHLDVLIAEVENRIVQLLEGGWTSVRIVTDHGWLIMPGGLPKTELPTALSVNKWGRCAAIKPGAKTDIPLFPWFWNSSHYFALANGIACFRSGQEYTHGGLSLQESLTLHLQVKPSLSVLATPVEISDVVWKGLRCTAVLAVPNETLTLDIRQQPANPSSTVVVKTKPFSASGSASVVVDNEDLEGTGATLVIINENGATVGQVSIAIGGVGA</sequence>
<accession>A0A239JYV2</accession>
<dbReference type="RefSeq" id="WP_089279819.1">
    <property type="nucleotide sequence ID" value="NZ_FZON01000058.1"/>
</dbReference>
<dbReference type="OrthoDB" id="52741at2"/>
<organism evidence="1 2">
    <name type="scientific">Antarctobacter heliothermus</name>
    <dbReference type="NCBI Taxonomy" id="74033"/>
    <lineage>
        <taxon>Bacteria</taxon>
        <taxon>Pseudomonadati</taxon>
        <taxon>Pseudomonadota</taxon>
        <taxon>Alphaproteobacteria</taxon>
        <taxon>Rhodobacterales</taxon>
        <taxon>Roseobacteraceae</taxon>
        <taxon>Antarctobacter</taxon>
    </lineage>
</organism>
<name>A0A239JYV2_9RHOB</name>
<evidence type="ECO:0000313" key="2">
    <source>
        <dbReference type="Proteomes" id="UP000198440"/>
    </source>
</evidence>
<dbReference type="EMBL" id="FZON01000058">
    <property type="protein sequence ID" value="SNT10809.1"/>
    <property type="molecule type" value="Genomic_DNA"/>
</dbReference>
<gene>
    <name evidence="1" type="ORF">SAMN04488078_105816</name>
</gene>
<dbReference type="AlphaFoldDB" id="A0A239JYV2"/>
<protein>
    <recommendedName>
        <fullName evidence="3">PglZ domain-containing protein</fullName>
    </recommendedName>
</protein>
<dbReference type="Proteomes" id="UP000198440">
    <property type="component" value="Unassembled WGS sequence"/>
</dbReference>
<dbReference type="NCBIfam" id="NF033450">
    <property type="entry name" value="BREX_PglZ_1_B"/>
    <property type="match status" value="1"/>
</dbReference>
<proteinExistence type="predicted"/>